<dbReference type="EMBL" id="DTGR01000069">
    <property type="protein sequence ID" value="HHS28942.1"/>
    <property type="molecule type" value="Genomic_DNA"/>
</dbReference>
<dbReference type="AlphaFoldDB" id="A0A7V6A2A2"/>
<organism evidence="1">
    <name type="scientific">Desulfobacca acetoxidans</name>
    <dbReference type="NCBI Taxonomy" id="60893"/>
    <lineage>
        <taxon>Bacteria</taxon>
        <taxon>Pseudomonadati</taxon>
        <taxon>Thermodesulfobacteriota</taxon>
        <taxon>Desulfobaccia</taxon>
        <taxon>Desulfobaccales</taxon>
        <taxon>Desulfobaccaceae</taxon>
        <taxon>Desulfobacca</taxon>
    </lineage>
</organism>
<protein>
    <submittedName>
        <fullName evidence="1">Uncharacterized protein</fullName>
    </submittedName>
</protein>
<name>A0A7V6A2A2_9BACT</name>
<evidence type="ECO:0000313" key="1">
    <source>
        <dbReference type="EMBL" id="HHS28942.1"/>
    </source>
</evidence>
<comment type="caution">
    <text evidence="1">The sequence shown here is derived from an EMBL/GenBank/DDBJ whole genome shotgun (WGS) entry which is preliminary data.</text>
</comment>
<gene>
    <name evidence="1" type="ORF">ENV52_04490</name>
</gene>
<accession>A0A7V6A2A2</accession>
<reference evidence="1" key="1">
    <citation type="journal article" date="2020" name="mSystems">
        <title>Genome- and Community-Level Interaction Insights into Carbon Utilization and Element Cycling Functions of Hydrothermarchaeota in Hydrothermal Sediment.</title>
        <authorList>
            <person name="Zhou Z."/>
            <person name="Liu Y."/>
            <person name="Xu W."/>
            <person name="Pan J."/>
            <person name="Luo Z.H."/>
            <person name="Li M."/>
        </authorList>
    </citation>
    <scope>NUCLEOTIDE SEQUENCE [LARGE SCALE GENOMIC DNA]</scope>
    <source>
        <strain evidence="1">SpSt-767</strain>
    </source>
</reference>
<proteinExistence type="predicted"/>
<sequence>MEALQAEQAWAVSYTPAKLIEMAEGYAPEALKMLNEHLAKGDYVILSDDTQGYPGDLVIDFPAGAEEPYRALIKLAKGCPK</sequence>